<dbReference type="EMBL" id="JAACLJ010000009">
    <property type="protein sequence ID" value="KAF4580939.1"/>
    <property type="molecule type" value="Genomic_DNA"/>
</dbReference>
<dbReference type="AlphaFoldDB" id="A0A8H4VAN1"/>
<dbReference type="Pfam" id="PF24803">
    <property type="entry name" value="DUF7704"/>
    <property type="match status" value="1"/>
</dbReference>
<keyword evidence="1" id="KW-0812">Transmembrane</keyword>
<evidence type="ECO:0000259" key="2">
    <source>
        <dbReference type="Pfam" id="PF24803"/>
    </source>
</evidence>
<sequence length="181" mass="20581">MAVDRLALRLPVAYRVFFLVVEPVSALAGAFYSHFRQREYLDLLDGRGDSTLTTSTSVALSQLANMYLFFALVESLVLRSTWDLRVWRTLLLVLLLADLGHLYSLQALGTAIYYDVSAWNVSLFFNIPWVYAGATLRLCFLAGVGMQHSKRRLRHPQPCLALVRYRETRPSTAFVSKTLLF</sequence>
<feature type="transmembrane region" description="Helical" evidence="1">
    <location>
        <begin position="90"/>
        <end position="114"/>
    </location>
</feature>
<feature type="transmembrane region" description="Helical" evidence="1">
    <location>
        <begin position="12"/>
        <end position="35"/>
    </location>
</feature>
<evidence type="ECO:0000313" key="3">
    <source>
        <dbReference type="EMBL" id="KAF4580939.1"/>
    </source>
</evidence>
<feature type="domain" description="DUF7704" evidence="2">
    <location>
        <begin position="9"/>
        <end position="145"/>
    </location>
</feature>
<keyword evidence="4" id="KW-1185">Reference proteome</keyword>
<evidence type="ECO:0000256" key="1">
    <source>
        <dbReference type="SAM" id="Phobius"/>
    </source>
</evidence>
<keyword evidence="1" id="KW-1133">Transmembrane helix</keyword>
<dbReference type="OrthoDB" id="5313995at2759"/>
<feature type="transmembrane region" description="Helical" evidence="1">
    <location>
        <begin position="55"/>
        <end position="78"/>
    </location>
</feature>
<proteinExistence type="predicted"/>
<dbReference type="InterPro" id="IPR056121">
    <property type="entry name" value="DUF7704"/>
</dbReference>
<keyword evidence="1" id="KW-0472">Membrane</keyword>
<reference evidence="3 4" key="1">
    <citation type="journal article" date="2020" name="G3 (Bethesda)">
        <title>Genetic Underpinnings of Host Manipulation by Ophiocordyceps as Revealed by Comparative Transcriptomics.</title>
        <authorList>
            <person name="Will I."/>
            <person name="Das B."/>
            <person name="Trinh T."/>
            <person name="Brachmann A."/>
            <person name="Ohm R.A."/>
            <person name="de Bekker C."/>
        </authorList>
    </citation>
    <scope>NUCLEOTIDE SEQUENCE [LARGE SCALE GENOMIC DNA]</scope>
    <source>
        <strain evidence="3 4">EC05</strain>
    </source>
</reference>
<dbReference type="PANTHER" id="PTHR37019">
    <property type="entry name" value="CHROMOSOME 1, WHOLE GENOME SHOTGUN SEQUENCE"/>
    <property type="match status" value="1"/>
</dbReference>
<comment type="caution">
    <text evidence="3">The sequence shown here is derived from an EMBL/GenBank/DDBJ whole genome shotgun (WGS) entry which is preliminary data.</text>
</comment>
<dbReference type="Proteomes" id="UP000562929">
    <property type="component" value="Unassembled WGS sequence"/>
</dbReference>
<gene>
    <name evidence="3" type="ORF">GQ602_007076</name>
</gene>
<accession>A0A8H4VAN1</accession>
<organism evidence="3 4">
    <name type="scientific">Ophiocordyceps camponoti-floridani</name>
    <dbReference type="NCBI Taxonomy" id="2030778"/>
    <lineage>
        <taxon>Eukaryota</taxon>
        <taxon>Fungi</taxon>
        <taxon>Dikarya</taxon>
        <taxon>Ascomycota</taxon>
        <taxon>Pezizomycotina</taxon>
        <taxon>Sordariomycetes</taxon>
        <taxon>Hypocreomycetidae</taxon>
        <taxon>Hypocreales</taxon>
        <taxon>Ophiocordycipitaceae</taxon>
        <taxon>Ophiocordyceps</taxon>
    </lineage>
</organism>
<name>A0A8H4VAN1_9HYPO</name>
<protein>
    <submittedName>
        <fullName evidence="3">NADP-dependent alcohol dehydrogenase-like protein</fullName>
    </submittedName>
</protein>
<feature type="transmembrane region" description="Helical" evidence="1">
    <location>
        <begin position="126"/>
        <end position="146"/>
    </location>
</feature>
<dbReference type="PANTHER" id="PTHR37019:SF1">
    <property type="entry name" value="EXPERA DOMAIN-CONTAINING PROTEIN"/>
    <property type="match status" value="1"/>
</dbReference>
<evidence type="ECO:0000313" key="4">
    <source>
        <dbReference type="Proteomes" id="UP000562929"/>
    </source>
</evidence>